<proteinExistence type="predicted"/>
<protein>
    <submittedName>
        <fullName evidence="2">YtxH domain-containing protein</fullName>
    </submittedName>
</protein>
<dbReference type="Pfam" id="PF12732">
    <property type="entry name" value="YtxH"/>
    <property type="match status" value="1"/>
</dbReference>
<dbReference type="PANTHER" id="PTHR35792">
    <property type="entry name" value="GENERAL STRESS PROTEIN"/>
    <property type="match status" value="1"/>
</dbReference>
<evidence type="ECO:0000256" key="1">
    <source>
        <dbReference type="SAM" id="Phobius"/>
    </source>
</evidence>
<comment type="caution">
    <text evidence="2">The sequence shown here is derived from an EMBL/GenBank/DDBJ whole genome shotgun (WGS) entry which is preliminary data.</text>
</comment>
<dbReference type="InterPro" id="IPR052928">
    <property type="entry name" value="Desiccation-related_membrane"/>
</dbReference>
<dbReference type="AlphaFoldDB" id="A0A934PLU9"/>
<keyword evidence="1" id="KW-0812">Transmembrane</keyword>
<dbReference type="EMBL" id="JAEHFV010000002">
    <property type="protein sequence ID" value="MBK0369640.1"/>
    <property type="molecule type" value="Genomic_DNA"/>
</dbReference>
<keyword evidence="3" id="KW-1185">Reference proteome</keyword>
<dbReference type="RefSeq" id="WP_200105559.1">
    <property type="nucleotide sequence ID" value="NZ_JAEHFV010000002.1"/>
</dbReference>
<reference evidence="2" key="1">
    <citation type="submission" date="2020-12" db="EMBL/GenBank/DDBJ databases">
        <title>Bacterial novel species Flavobacterium sp. SE-1-e isolated from soil.</title>
        <authorList>
            <person name="Jung H.-Y."/>
        </authorList>
    </citation>
    <scope>NUCLEOTIDE SEQUENCE</scope>
    <source>
        <strain evidence="2">SE-1-e</strain>
    </source>
</reference>
<dbReference type="Gene3D" id="1.20.120.20">
    <property type="entry name" value="Apolipoprotein"/>
    <property type="match status" value="1"/>
</dbReference>
<feature type="transmembrane region" description="Helical" evidence="1">
    <location>
        <begin position="6"/>
        <end position="29"/>
    </location>
</feature>
<gene>
    <name evidence="2" type="ORF">I5M07_07285</name>
</gene>
<name>A0A934PLU9_9FLAO</name>
<dbReference type="Proteomes" id="UP000609172">
    <property type="component" value="Unassembled WGS sequence"/>
</dbReference>
<dbReference type="PANTHER" id="PTHR35792:SF2">
    <property type="entry name" value="GENERAL STRESS PROTEIN"/>
    <property type="match status" value="1"/>
</dbReference>
<keyword evidence="1" id="KW-0472">Membrane</keyword>
<keyword evidence="1" id="KW-1133">Transmembrane helix</keyword>
<sequence length="109" mass="11747">MSRNTGQTVLALVTGAAIGAGIGILFAPAKGSETRKKLKEGLDDTSHNLKDTIAATTDALKSKLSHVKKDAEGTYEDLLSNMSYKTEEVISFLESKLADLKSKNTKYQK</sequence>
<evidence type="ECO:0000313" key="2">
    <source>
        <dbReference type="EMBL" id="MBK0369640.1"/>
    </source>
</evidence>
<accession>A0A934PLU9</accession>
<organism evidence="2 3">
    <name type="scientific">Flavobacterium agrisoli</name>
    <dbReference type="NCBI Taxonomy" id="2793066"/>
    <lineage>
        <taxon>Bacteria</taxon>
        <taxon>Pseudomonadati</taxon>
        <taxon>Bacteroidota</taxon>
        <taxon>Flavobacteriia</taxon>
        <taxon>Flavobacteriales</taxon>
        <taxon>Flavobacteriaceae</taxon>
        <taxon>Flavobacterium</taxon>
    </lineage>
</organism>
<evidence type="ECO:0000313" key="3">
    <source>
        <dbReference type="Proteomes" id="UP000609172"/>
    </source>
</evidence>
<dbReference type="InterPro" id="IPR024623">
    <property type="entry name" value="YtxH"/>
</dbReference>